<dbReference type="PANTHER" id="PTHR34108:SF1">
    <property type="entry name" value="SEPTUM SITE-DETERMINING PROTEIN MINC"/>
    <property type="match status" value="1"/>
</dbReference>
<dbReference type="PANTHER" id="PTHR34108">
    <property type="entry name" value="SEPTUM SITE-DETERMINING PROTEIN MINC"/>
    <property type="match status" value="1"/>
</dbReference>
<dbReference type="GO" id="GO:0000902">
    <property type="term" value="P:cell morphogenesis"/>
    <property type="evidence" value="ECO:0007669"/>
    <property type="project" value="InterPro"/>
</dbReference>
<sequence>MRQEVWFRGTRDGLLIVLEDHPGWDSLMGALAEKLEASGGFFRGAEVTVAVGKRQLGEEERAQLVALLRQHGLVPRQIREGEDLTRLLPSAQPPSPRRVEPDAPGAVGFGPARSAPPLVVTRTLRSGQTLRHPGDVVIVGDVNPGAEVVATGHIVVLGALRGVAHAGAAGDETAIVAAVRLEPTQLRIGRYVGRPPDADPAGAGVPEVARVANGQIVVEGRPLLGRYSPA</sequence>
<proteinExistence type="inferred from homology"/>
<dbReference type="InterPro" id="IPR036145">
    <property type="entry name" value="MinC_C_sf"/>
</dbReference>
<dbReference type="InterPro" id="IPR013033">
    <property type="entry name" value="MinC"/>
</dbReference>
<dbReference type="RefSeq" id="WP_264842151.1">
    <property type="nucleotide sequence ID" value="NZ_AP025628.1"/>
</dbReference>
<dbReference type="Gene3D" id="2.160.20.70">
    <property type="match status" value="1"/>
</dbReference>
<dbReference type="Proteomes" id="UP001163687">
    <property type="component" value="Chromosome"/>
</dbReference>
<dbReference type="GO" id="GO:0000917">
    <property type="term" value="P:division septum assembly"/>
    <property type="evidence" value="ECO:0007669"/>
    <property type="project" value="UniProtKB-KW"/>
</dbReference>
<evidence type="ECO:0000256" key="6">
    <source>
        <dbReference type="ARBA" id="ARBA00046874"/>
    </source>
</evidence>
<comment type="function">
    <text evidence="5 7">Cell division inhibitor that blocks the formation of polar Z ring septums. Rapidly oscillates between the poles of the cell to destabilize FtsZ filaments that have formed before they mature into polar Z rings. Prevents FtsZ polymerization.</text>
</comment>
<gene>
    <name evidence="7 11" type="primary">minC</name>
    <name evidence="11" type="ORF">caldi_25960</name>
</gene>
<name>A0AA35G8W9_9FIRM</name>
<feature type="domain" description="Septum formation inhibitor MinC N-terminal" evidence="10">
    <location>
        <begin position="7"/>
        <end position="75"/>
    </location>
</feature>
<accession>A0AA35G8W9</accession>
<evidence type="ECO:0000256" key="8">
    <source>
        <dbReference type="SAM" id="MobiDB-lite"/>
    </source>
</evidence>
<keyword evidence="3 7" id="KW-0717">Septation</keyword>
<feature type="region of interest" description="Disordered" evidence="8">
    <location>
        <begin position="84"/>
        <end position="103"/>
    </location>
</feature>
<feature type="domain" description="Septum formation inhibitor MinC C-terminal" evidence="9">
    <location>
        <begin position="119"/>
        <end position="219"/>
    </location>
</feature>
<dbReference type="GO" id="GO:0051302">
    <property type="term" value="P:regulation of cell division"/>
    <property type="evidence" value="ECO:0007669"/>
    <property type="project" value="InterPro"/>
</dbReference>
<evidence type="ECO:0000313" key="12">
    <source>
        <dbReference type="Proteomes" id="UP001163687"/>
    </source>
</evidence>
<comment type="similarity">
    <text evidence="1 7">Belongs to the MinC family.</text>
</comment>
<comment type="subunit">
    <text evidence="6 7">Interacts with MinD and FtsZ.</text>
</comment>
<evidence type="ECO:0000259" key="9">
    <source>
        <dbReference type="Pfam" id="PF03775"/>
    </source>
</evidence>
<keyword evidence="4 7" id="KW-0131">Cell cycle</keyword>
<organism evidence="11 12">
    <name type="scientific">Caldinitratiruptor microaerophilus</name>
    <dbReference type="NCBI Taxonomy" id="671077"/>
    <lineage>
        <taxon>Bacteria</taxon>
        <taxon>Bacillati</taxon>
        <taxon>Bacillota</taxon>
        <taxon>Clostridia</taxon>
        <taxon>Eubacteriales</taxon>
        <taxon>Symbiobacteriaceae</taxon>
        <taxon>Caldinitratiruptor</taxon>
    </lineage>
</organism>
<dbReference type="KEGG" id="cmic:caldi_25960"/>
<dbReference type="GO" id="GO:1901891">
    <property type="term" value="P:regulation of cell septum assembly"/>
    <property type="evidence" value="ECO:0007669"/>
    <property type="project" value="InterPro"/>
</dbReference>
<keyword evidence="2 7" id="KW-0132">Cell division</keyword>
<dbReference type="InterPro" id="IPR005526">
    <property type="entry name" value="Septum_form_inhib_MinC_C"/>
</dbReference>
<evidence type="ECO:0000259" key="10">
    <source>
        <dbReference type="Pfam" id="PF05209"/>
    </source>
</evidence>
<dbReference type="EMBL" id="AP025628">
    <property type="protein sequence ID" value="BDG61506.1"/>
    <property type="molecule type" value="Genomic_DNA"/>
</dbReference>
<reference evidence="11" key="1">
    <citation type="submission" date="2022-03" db="EMBL/GenBank/DDBJ databases">
        <title>Complete genome sequence of Caldinitratiruptor microaerophilus.</title>
        <authorList>
            <person name="Mukaiyama R."/>
            <person name="Nishiyama T."/>
            <person name="Ueda K."/>
        </authorList>
    </citation>
    <scope>NUCLEOTIDE SEQUENCE</scope>
    <source>
        <strain evidence="11">JCM 16183</strain>
    </source>
</reference>
<dbReference type="Gene3D" id="3.30.160.540">
    <property type="match status" value="1"/>
</dbReference>
<keyword evidence="12" id="KW-1185">Reference proteome</keyword>
<evidence type="ECO:0000256" key="4">
    <source>
        <dbReference type="ARBA" id="ARBA00023306"/>
    </source>
</evidence>
<evidence type="ECO:0000256" key="2">
    <source>
        <dbReference type="ARBA" id="ARBA00022618"/>
    </source>
</evidence>
<dbReference type="AlphaFoldDB" id="A0AA35G8W9"/>
<evidence type="ECO:0000256" key="5">
    <source>
        <dbReference type="ARBA" id="ARBA00025606"/>
    </source>
</evidence>
<evidence type="ECO:0000313" key="11">
    <source>
        <dbReference type="EMBL" id="BDG61506.1"/>
    </source>
</evidence>
<evidence type="ECO:0000256" key="7">
    <source>
        <dbReference type="HAMAP-Rule" id="MF_00267"/>
    </source>
</evidence>
<dbReference type="SUPFAM" id="SSF64043">
    <property type="entry name" value="Cell-division inhibitor MinC, N-terminal domain"/>
    <property type="match status" value="1"/>
</dbReference>
<dbReference type="InterPro" id="IPR007874">
    <property type="entry name" value="MinC_N"/>
</dbReference>
<dbReference type="SUPFAM" id="SSF63848">
    <property type="entry name" value="Cell-division inhibitor MinC, C-terminal domain"/>
    <property type="match status" value="1"/>
</dbReference>
<dbReference type="Pfam" id="PF03775">
    <property type="entry name" value="MinC_C"/>
    <property type="match status" value="1"/>
</dbReference>
<evidence type="ECO:0000256" key="1">
    <source>
        <dbReference type="ARBA" id="ARBA00006291"/>
    </source>
</evidence>
<dbReference type="NCBIfam" id="TIGR01222">
    <property type="entry name" value="minC"/>
    <property type="match status" value="1"/>
</dbReference>
<evidence type="ECO:0000256" key="3">
    <source>
        <dbReference type="ARBA" id="ARBA00023210"/>
    </source>
</evidence>
<dbReference type="HAMAP" id="MF_00267">
    <property type="entry name" value="MinC"/>
    <property type="match status" value="1"/>
</dbReference>
<dbReference type="Pfam" id="PF05209">
    <property type="entry name" value="MinC_N"/>
    <property type="match status" value="1"/>
</dbReference>
<protein>
    <recommendedName>
        <fullName evidence="7">Probable septum site-determining protein MinC</fullName>
    </recommendedName>
</protein>
<dbReference type="InterPro" id="IPR016098">
    <property type="entry name" value="CAP/MinC_C"/>
</dbReference>